<sequence length="631" mass="69765">MGNQPSSSSASSSSLASSSLRKSATSKPSTSISLRKRLGKSSSCGSGFGTTPSATSSSEEDVTSTTSGSKRIEVTAPAPPSSEERNTAFHYNIHQPSDLLGGSENRLQVKRHSSAMDFISAKSPLREYLKDKFSSKGNQNLEKVEAISRIPNNVDKFAKLLAQHSLAHVQKPGRISETVIQKNVLPHSPILCDHLWKYLANQGPDKGDISAITENVLVSAADKIFLLHTDKDQLTFYLKMFALEKDGLVGIESFLDFLIATYQLATVGEGSEHTVAIGMKGYNDFAGKDFLEAVVKSCYHIKSEMSVCFLTNWLLTNLPRLHAPLHTYLIHQLTTGHAQLVSGNPTIHLPGGGGVTTESSSQPEIALQQLLDATKDEVDHGDDANKNNKMAPILVWLLRCSLPPKFLAIFAKNATPQAPPPSPHSPYAMTSAQLLLQLIHTNIRKERPCWDLLYNSDLDGLSINRFQFHVFNYRGPTCAVIRAENGYSFAICVDTEWKESCHFWGGEDALLVQLQPEFRIVERGAKLIYVNFSIRGYPFGLQVGKDPRNVSLDVKPDFSYAHFKKMPCPVVNLSVWGCAPKTAQAAQTEFKKWEAKQVENIRKVNINSAEWKDNPDKYLLELAGNYRSYDH</sequence>
<gene>
    <name evidence="3" type="ORF">Fcan01_08923</name>
</gene>
<feature type="compositionally biased region" description="Low complexity" evidence="1">
    <location>
        <begin position="1"/>
        <end position="29"/>
    </location>
</feature>
<feature type="region of interest" description="Disordered" evidence="1">
    <location>
        <begin position="1"/>
        <end position="84"/>
    </location>
</feature>
<reference evidence="3 4" key="1">
    <citation type="submission" date="2015-12" db="EMBL/GenBank/DDBJ databases">
        <title>The genome of Folsomia candida.</title>
        <authorList>
            <person name="Faddeeva A."/>
            <person name="Derks M.F."/>
            <person name="Anvar Y."/>
            <person name="Smit S."/>
            <person name="Van Straalen N."/>
            <person name="Roelofs D."/>
        </authorList>
    </citation>
    <scope>NUCLEOTIDE SEQUENCE [LARGE SCALE GENOMIC DNA]</scope>
    <source>
        <strain evidence="3 4">VU population</strain>
        <tissue evidence="3">Whole body</tissue>
    </source>
</reference>
<keyword evidence="4" id="KW-1185">Reference proteome</keyword>
<feature type="compositionally biased region" description="Polar residues" evidence="1">
    <location>
        <begin position="40"/>
        <end position="52"/>
    </location>
</feature>
<name>A0A226EH46_FOLCA</name>
<feature type="compositionally biased region" description="Low complexity" evidence="1">
    <location>
        <begin position="53"/>
        <end position="69"/>
    </location>
</feature>
<dbReference type="PROSITE" id="PS51886">
    <property type="entry name" value="TLDC"/>
    <property type="match status" value="1"/>
</dbReference>
<evidence type="ECO:0000256" key="1">
    <source>
        <dbReference type="SAM" id="MobiDB-lite"/>
    </source>
</evidence>
<protein>
    <submittedName>
        <fullName evidence="3">TLD domain-containing protein 1</fullName>
    </submittedName>
</protein>
<organism evidence="3 4">
    <name type="scientific">Folsomia candida</name>
    <name type="common">Springtail</name>
    <dbReference type="NCBI Taxonomy" id="158441"/>
    <lineage>
        <taxon>Eukaryota</taxon>
        <taxon>Metazoa</taxon>
        <taxon>Ecdysozoa</taxon>
        <taxon>Arthropoda</taxon>
        <taxon>Hexapoda</taxon>
        <taxon>Collembola</taxon>
        <taxon>Entomobryomorpha</taxon>
        <taxon>Isotomoidea</taxon>
        <taxon>Isotomidae</taxon>
        <taxon>Proisotominae</taxon>
        <taxon>Folsomia</taxon>
    </lineage>
</organism>
<dbReference type="SMART" id="SM00584">
    <property type="entry name" value="TLDc"/>
    <property type="match status" value="1"/>
</dbReference>
<feature type="domain" description="TLDc" evidence="2">
    <location>
        <begin position="425"/>
        <end position="579"/>
    </location>
</feature>
<dbReference type="InterPro" id="IPR006571">
    <property type="entry name" value="TLDc_dom"/>
</dbReference>
<proteinExistence type="predicted"/>
<dbReference type="Pfam" id="PF07534">
    <property type="entry name" value="TLD"/>
    <property type="match status" value="1"/>
</dbReference>
<dbReference type="AlphaFoldDB" id="A0A226EH46"/>
<dbReference type="EMBL" id="LNIX01000004">
    <property type="protein sequence ID" value="OXA56447.1"/>
    <property type="molecule type" value="Genomic_DNA"/>
</dbReference>
<dbReference type="PANTHER" id="PTHR23354:SF108">
    <property type="entry name" value="RE10231P"/>
    <property type="match status" value="1"/>
</dbReference>
<evidence type="ECO:0000313" key="3">
    <source>
        <dbReference type="EMBL" id="OXA56447.1"/>
    </source>
</evidence>
<comment type="caution">
    <text evidence="3">The sequence shown here is derived from an EMBL/GenBank/DDBJ whole genome shotgun (WGS) entry which is preliminary data.</text>
</comment>
<dbReference type="Proteomes" id="UP000198287">
    <property type="component" value="Unassembled WGS sequence"/>
</dbReference>
<evidence type="ECO:0000313" key="4">
    <source>
        <dbReference type="Proteomes" id="UP000198287"/>
    </source>
</evidence>
<dbReference type="PANTHER" id="PTHR23354">
    <property type="entry name" value="NUCLEOLAR PROTEIN 7/ESTROGEN RECEPTOR COACTIVATOR-RELATED"/>
    <property type="match status" value="1"/>
</dbReference>
<evidence type="ECO:0000259" key="2">
    <source>
        <dbReference type="PROSITE" id="PS51886"/>
    </source>
</evidence>
<accession>A0A226EH46</accession>
<dbReference type="OrthoDB" id="289228at2759"/>